<evidence type="ECO:0000313" key="8">
    <source>
        <dbReference type="EMBL" id="TQD96935.1"/>
    </source>
</evidence>
<reference evidence="8 9" key="1">
    <citation type="journal article" date="2019" name="G3 (Bethesda)">
        <title>Sequencing of a Wild Apple (Malus baccata) Genome Unravels the Differences Between Cultivated and Wild Apple Species Regarding Disease Resistance and Cold Tolerance.</title>
        <authorList>
            <person name="Chen X."/>
        </authorList>
    </citation>
    <scope>NUCLEOTIDE SEQUENCE [LARGE SCALE GENOMIC DNA]</scope>
    <source>
        <strain evidence="9">cv. Shandingzi</strain>
        <tissue evidence="8">Leaves</tissue>
    </source>
</reference>
<feature type="domain" description="C3H1-type" evidence="7">
    <location>
        <begin position="129"/>
        <end position="157"/>
    </location>
</feature>
<feature type="region of interest" description="Disordered" evidence="6">
    <location>
        <begin position="15"/>
        <end position="63"/>
    </location>
</feature>
<evidence type="ECO:0000256" key="4">
    <source>
        <dbReference type="ARBA" id="ARBA00022833"/>
    </source>
</evidence>
<evidence type="ECO:0000256" key="5">
    <source>
        <dbReference type="PROSITE-ProRule" id="PRU00723"/>
    </source>
</evidence>
<sequence length="352" mass="39700">MSTPLPTPQFFAQYLESGGSGRQRKHQIPTEEKEIKAQSDIKSQAFKKPRTSETVSNSNAASGQNKMLPSYYKTQLCRKFQMGCCSSGQRCSFAHGTSDLRRTLRDAQGMETEKGNLARRTWNGDHGSSNGVRICRSFFRWGTCSYGDKCRFRHVNPENIRDSSFISISTAGGSAQFDCKKSLELRKLCGYTTPECGSVQANSLTTYARGNNASNRRMGIAIAYKQGQSTQCNLEWNELEKLSRIYADWIEDMPLLHGSSSKVECYSSLDGKNHSNVVDISSLKNMKHVHILHIVEYPNLDEFEIYCAERARKDPRMSMMTYHVCFLGLQFVQDAEILGEICPALKKLLLED</sequence>
<dbReference type="AlphaFoldDB" id="A0A540ME03"/>
<evidence type="ECO:0000256" key="6">
    <source>
        <dbReference type="SAM" id="MobiDB-lite"/>
    </source>
</evidence>
<accession>A0A540ME03</accession>
<dbReference type="Proteomes" id="UP000315295">
    <property type="component" value="Unassembled WGS sequence"/>
</dbReference>
<keyword evidence="1 5" id="KW-0479">Metal-binding</keyword>
<dbReference type="InterPro" id="IPR036855">
    <property type="entry name" value="Znf_CCCH_sf"/>
</dbReference>
<dbReference type="SUPFAM" id="SSF90229">
    <property type="entry name" value="CCCH zinc finger"/>
    <property type="match status" value="2"/>
</dbReference>
<organism evidence="8 9">
    <name type="scientific">Malus baccata</name>
    <name type="common">Siberian crab apple</name>
    <name type="synonym">Pyrus baccata</name>
    <dbReference type="NCBI Taxonomy" id="106549"/>
    <lineage>
        <taxon>Eukaryota</taxon>
        <taxon>Viridiplantae</taxon>
        <taxon>Streptophyta</taxon>
        <taxon>Embryophyta</taxon>
        <taxon>Tracheophyta</taxon>
        <taxon>Spermatophyta</taxon>
        <taxon>Magnoliopsida</taxon>
        <taxon>eudicotyledons</taxon>
        <taxon>Gunneridae</taxon>
        <taxon>Pentapetalae</taxon>
        <taxon>rosids</taxon>
        <taxon>fabids</taxon>
        <taxon>Rosales</taxon>
        <taxon>Rosaceae</taxon>
        <taxon>Amygdaloideae</taxon>
        <taxon>Maleae</taxon>
        <taxon>Malus</taxon>
    </lineage>
</organism>
<name>A0A540ME03_MALBA</name>
<feature type="compositionally biased region" description="Polar residues" evidence="6">
    <location>
        <begin position="52"/>
        <end position="63"/>
    </location>
</feature>
<dbReference type="STRING" id="106549.A0A540ME03"/>
<evidence type="ECO:0000256" key="1">
    <source>
        <dbReference type="ARBA" id="ARBA00022723"/>
    </source>
</evidence>
<dbReference type="GO" id="GO:0008270">
    <property type="term" value="F:zinc ion binding"/>
    <property type="evidence" value="ECO:0007669"/>
    <property type="project" value="UniProtKB-KW"/>
</dbReference>
<feature type="compositionally biased region" description="Basic and acidic residues" evidence="6">
    <location>
        <begin position="28"/>
        <end position="39"/>
    </location>
</feature>
<feature type="zinc finger region" description="C3H1-type" evidence="5">
    <location>
        <begin position="71"/>
        <end position="98"/>
    </location>
</feature>
<dbReference type="PANTHER" id="PTHR12547:SF178">
    <property type="entry name" value="ZINC FINGER CCCH DOMAIN-CONTAINING PROTEIN 14"/>
    <property type="match status" value="1"/>
</dbReference>
<evidence type="ECO:0000256" key="3">
    <source>
        <dbReference type="ARBA" id="ARBA00022771"/>
    </source>
</evidence>
<evidence type="ECO:0000256" key="2">
    <source>
        <dbReference type="ARBA" id="ARBA00022737"/>
    </source>
</evidence>
<gene>
    <name evidence="8" type="ORF">C1H46_017415</name>
</gene>
<proteinExistence type="predicted"/>
<dbReference type="Pfam" id="PF00642">
    <property type="entry name" value="zf-CCCH"/>
    <property type="match status" value="1"/>
</dbReference>
<comment type="caution">
    <text evidence="8">The sequence shown here is derived from an EMBL/GenBank/DDBJ whole genome shotgun (WGS) entry which is preliminary data.</text>
</comment>
<dbReference type="PANTHER" id="PTHR12547">
    <property type="entry name" value="CCCH ZINC FINGER/TIS11-RELATED"/>
    <property type="match status" value="1"/>
</dbReference>
<protein>
    <recommendedName>
        <fullName evidence="7">C3H1-type domain-containing protein</fullName>
    </recommendedName>
</protein>
<keyword evidence="3 5" id="KW-0863">Zinc-finger</keyword>
<feature type="domain" description="C3H1-type" evidence="7">
    <location>
        <begin position="71"/>
        <end position="98"/>
    </location>
</feature>
<evidence type="ECO:0000313" key="9">
    <source>
        <dbReference type="Proteomes" id="UP000315295"/>
    </source>
</evidence>
<feature type="zinc finger region" description="C3H1-type" evidence="5">
    <location>
        <begin position="129"/>
        <end position="157"/>
    </location>
</feature>
<dbReference type="SMART" id="SM00356">
    <property type="entry name" value="ZnF_C3H1"/>
    <property type="match status" value="2"/>
</dbReference>
<keyword evidence="4 5" id="KW-0862">Zinc</keyword>
<dbReference type="InterPro" id="IPR000571">
    <property type="entry name" value="Znf_CCCH"/>
</dbReference>
<keyword evidence="2" id="KW-0677">Repeat</keyword>
<dbReference type="Gene3D" id="4.10.1000.10">
    <property type="entry name" value="Zinc finger, CCCH-type"/>
    <property type="match status" value="2"/>
</dbReference>
<dbReference type="GO" id="GO:0003729">
    <property type="term" value="F:mRNA binding"/>
    <property type="evidence" value="ECO:0007669"/>
    <property type="project" value="InterPro"/>
</dbReference>
<dbReference type="PROSITE" id="PS50103">
    <property type="entry name" value="ZF_C3H1"/>
    <property type="match status" value="2"/>
</dbReference>
<evidence type="ECO:0000259" key="7">
    <source>
        <dbReference type="PROSITE" id="PS50103"/>
    </source>
</evidence>
<keyword evidence="9" id="KW-1185">Reference proteome</keyword>
<dbReference type="EMBL" id="VIEB01000282">
    <property type="protein sequence ID" value="TQD96935.1"/>
    <property type="molecule type" value="Genomic_DNA"/>
</dbReference>
<dbReference type="InterPro" id="IPR045877">
    <property type="entry name" value="ZFP36-like"/>
</dbReference>